<accession>A0A8S9ZXE0</accession>
<evidence type="ECO:0000313" key="2">
    <source>
        <dbReference type="Proteomes" id="UP000605970"/>
    </source>
</evidence>
<organism evidence="1 2">
    <name type="scientific">Meloidogyne graminicola</name>
    <dbReference type="NCBI Taxonomy" id="189291"/>
    <lineage>
        <taxon>Eukaryota</taxon>
        <taxon>Metazoa</taxon>
        <taxon>Ecdysozoa</taxon>
        <taxon>Nematoda</taxon>
        <taxon>Chromadorea</taxon>
        <taxon>Rhabditida</taxon>
        <taxon>Tylenchina</taxon>
        <taxon>Tylenchomorpha</taxon>
        <taxon>Tylenchoidea</taxon>
        <taxon>Meloidogynidae</taxon>
        <taxon>Meloidogyninae</taxon>
        <taxon>Meloidogyne</taxon>
    </lineage>
</organism>
<comment type="caution">
    <text evidence="1">The sequence shown here is derived from an EMBL/GenBank/DDBJ whole genome shotgun (WGS) entry which is preliminary data.</text>
</comment>
<keyword evidence="2" id="KW-1185">Reference proteome</keyword>
<dbReference type="Proteomes" id="UP000605970">
    <property type="component" value="Unassembled WGS sequence"/>
</dbReference>
<gene>
    <name evidence="1" type="ORF">Mgra_00002798</name>
</gene>
<proteinExistence type="predicted"/>
<sequence length="208" mass="22887">MPLNDRKNNYSSTMLNLERGNTFKENILGRDIFENNTNITSRNSRLPLSTARYRSTTNNNQVQNLTNKFMNSSGDGTEPVTDSLRLNKYKPRNSSVSTSISSSKSSPKINIKIPTISRSASALPPLSRNKRSISPGISFIGQQNLLQTSASYSSISVASINQNGGGGNGIKQQQIQQKRPYGLMRVQSTSSAVERKPAQIRCQVISMN</sequence>
<dbReference type="EMBL" id="JABEBT010000017">
    <property type="protein sequence ID" value="KAF7637824.1"/>
    <property type="molecule type" value="Genomic_DNA"/>
</dbReference>
<dbReference type="AlphaFoldDB" id="A0A8S9ZXE0"/>
<evidence type="ECO:0000313" key="1">
    <source>
        <dbReference type="EMBL" id="KAF7637824.1"/>
    </source>
</evidence>
<reference evidence="1" key="1">
    <citation type="journal article" date="2020" name="Ecol. Evol.">
        <title>Genome structure and content of the rice root-knot nematode (Meloidogyne graminicola).</title>
        <authorList>
            <person name="Phan N.T."/>
            <person name="Danchin E.G.J."/>
            <person name="Klopp C."/>
            <person name="Perfus-Barbeoch L."/>
            <person name="Kozlowski D.K."/>
            <person name="Koutsovoulos G.D."/>
            <person name="Lopez-Roques C."/>
            <person name="Bouchez O."/>
            <person name="Zahm M."/>
            <person name="Besnard G."/>
            <person name="Bellafiore S."/>
        </authorList>
    </citation>
    <scope>NUCLEOTIDE SEQUENCE</scope>
    <source>
        <strain evidence="1">VN-18</strain>
    </source>
</reference>
<name>A0A8S9ZXE0_9BILA</name>
<protein>
    <submittedName>
        <fullName evidence="1">Uncharacterized protein</fullName>
    </submittedName>
</protein>